<gene>
    <name evidence="1" type="ORF">Fmac_027469</name>
</gene>
<organism evidence="1 2">
    <name type="scientific">Flemingia macrophylla</name>
    <dbReference type="NCBI Taxonomy" id="520843"/>
    <lineage>
        <taxon>Eukaryota</taxon>
        <taxon>Viridiplantae</taxon>
        <taxon>Streptophyta</taxon>
        <taxon>Embryophyta</taxon>
        <taxon>Tracheophyta</taxon>
        <taxon>Spermatophyta</taxon>
        <taxon>Magnoliopsida</taxon>
        <taxon>eudicotyledons</taxon>
        <taxon>Gunneridae</taxon>
        <taxon>Pentapetalae</taxon>
        <taxon>rosids</taxon>
        <taxon>fabids</taxon>
        <taxon>Fabales</taxon>
        <taxon>Fabaceae</taxon>
        <taxon>Papilionoideae</taxon>
        <taxon>50 kb inversion clade</taxon>
        <taxon>NPAAA clade</taxon>
        <taxon>indigoferoid/millettioid clade</taxon>
        <taxon>Phaseoleae</taxon>
        <taxon>Flemingia</taxon>
    </lineage>
</organism>
<dbReference type="Proteomes" id="UP001603857">
    <property type="component" value="Unassembled WGS sequence"/>
</dbReference>
<reference evidence="1 2" key="1">
    <citation type="submission" date="2024-08" db="EMBL/GenBank/DDBJ databases">
        <title>Insights into the chromosomal genome structure of Flemingia macrophylla.</title>
        <authorList>
            <person name="Ding Y."/>
            <person name="Zhao Y."/>
            <person name="Bi W."/>
            <person name="Wu M."/>
            <person name="Zhao G."/>
            <person name="Gong Y."/>
            <person name="Li W."/>
            <person name="Zhang P."/>
        </authorList>
    </citation>
    <scope>NUCLEOTIDE SEQUENCE [LARGE SCALE GENOMIC DNA]</scope>
    <source>
        <strain evidence="1">DYQJB</strain>
        <tissue evidence="1">Leaf</tissue>
    </source>
</reference>
<name>A0ABD1LJF7_9FABA</name>
<dbReference type="EMBL" id="JBGMDY010000009">
    <property type="protein sequence ID" value="KAL2323090.1"/>
    <property type="molecule type" value="Genomic_DNA"/>
</dbReference>
<sequence>MDPYVCARQIDSLHSALYRSAVSSNVLSIFIQTHATDFNHRLHALLAHSSSNHTRLQDNLAAERNLREQAEKLLSEREAFFSRKLGAFKDGNHRSEGFERYRDAVVEMENMKKGFDKENEQLLSQVKCFRNVVDEALIKKENVGKLFEDERKKVDKLELAVAGTKEVVVKTEAELRKGILVFGPFNEAKKGEKGCIFSLSAKLPILLLYPFFPPIPPPL</sequence>
<protein>
    <submittedName>
        <fullName evidence="1">Uncharacterized protein</fullName>
    </submittedName>
</protein>
<accession>A0ABD1LJF7</accession>
<comment type="caution">
    <text evidence="1">The sequence shown here is derived from an EMBL/GenBank/DDBJ whole genome shotgun (WGS) entry which is preliminary data.</text>
</comment>
<evidence type="ECO:0000313" key="1">
    <source>
        <dbReference type="EMBL" id="KAL2323090.1"/>
    </source>
</evidence>
<dbReference type="AlphaFoldDB" id="A0ABD1LJF7"/>
<keyword evidence="2" id="KW-1185">Reference proteome</keyword>
<proteinExistence type="predicted"/>
<evidence type="ECO:0000313" key="2">
    <source>
        <dbReference type="Proteomes" id="UP001603857"/>
    </source>
</evidence>